<dbReference type="PANTHER" id="PTHR34599:SF1">
    <property type="entry name" value="PHOSPHATIDIC ACID PHOSPHATASE TYPE 2_HALOPEROXIDASE DOMAIN-CONTAINING PROTEIN"/>
    <property type="match status" value="1"/>
</dbReference>
<keyword evidence="3" id="KW-1185">Reference proteome</keyword>
<protein>
    <submittedName>
        <fullName evidence="2">Vanadium-dependent haloperoxidase</fullName>
    </submittedName>
</protein>
<accession>A0A5C6VZA8</accession>
<dbReference type="InterPro" id="IPR000326">
    <property type="entry name" value="PAP2/HPO"/>
</dbReference>
<organism evidence="2 3">
    <name type="scientific">Metabacillus litoralis</name>
    <dbReference type="NCBI Taxonomy" id="152268"/>
    <lineage>
        <taxon>Bacteria</taxon>
        <taxon>Bacillati</taxon>
        <taxon>Bacillota</taxon>
        <taxon>Bacilli</taxon>
        <taxon>Bacillales</taxon>
        <taxon>Bacillaceae</taxon>
        <taxon>Metabacillus</taxon>
    </lineage>
</organism>
<dbReference type="CDD" id="cd03398">
    <property type="entry name" value="PAP2_haloperoxidase"/>
    <property type="match status" value="1"/>
</dbReference>
<dbReference type="EMBL" id="VOQF01000006">
    <property type="protein sequence ID" value="TXC90715.1"/>
    <property type="molecule type" value="Genomic_DNA"/>
</dbReference>
<comment type="caution">
    <text evidence="2">The sequence shown here is derived from an EMBL/GenBank/DDBJ whole genome shotgun (WGS) entry which is preliminary data.</text>
</comment>
<feature type="domain" description="Phosphatidic acid phosphatase type 2/haloperoxidase" evidence="1">
    <location>
        <begin position="130"/>
        <end position="226"/>
    </location>
</feature>
<dbReference type="Gene3D" id="1.10.606.20">
    <property type="match status" value="1"/>
</dbReference>
<reference evidence="2 3" key="1">
    <citation type="journal article" date="2005" name="Int. J. Syst. Evol. Microbiol.">
        <title>Bacillus litoralis sp. nov., isolated from a tidal flat of the Yellow Sea in Korea.</title>
        <authorList>
            <person name="Yoon J.H."/>
            <person name="Oh T.K."/>
        </authorList>
    </citation>
    <scope>NUCLEOTIDE SEQUENCE [LARGE SCALE GENOMIC DNA]</scope>
    <source>
        <strain evidence="2 3">SW-211</strain>
    </source>
</reference>
<dbReference type="Proteomes" id="UP000321363">
    <property type="component" value="Unassembled WGS sequence"/>
</dbReference>
<sequence length="291" mass="33065">MNYLRWNEHPYAGERHPPKNGEAPHAGSWVPFFLKNNEDGTFSDPNGRLIRLNITHPDKINWEKQLGRVEDVLENITNEQIDIAKYYGTGVATKQWTPVIDRLIDSYGVSAPHAARILAITEAAINDAFIVAWELKYKWLVARPNQYNQNLEPILCTPRHPTYPSGHATIAGCAEEVLSYFFPGAKGKIHTVAKTNAISRLYGGVHFPVDNDEGLKLGRQLGRIIANHVGNQVDNRNLSIDRHYSRSNLVDINPPSDYQQVIPYEFSEECQSLVKNMNRTKEIPRKPKLYI</sequence>
<dbReference type="Pfam" id="PF01569">
    <property type="entry name" value="PAP2"/>
    <property type="match status" value="1"/>
</dbReference>
<name>A0A5C6VZA8_9BACI</name>
<dbReference type="GO" id="GO:0004601">
    <property type="term" value="F:peroxidase activity"/>
    <property type="evidence" value="ECO:0007669"/>
    <property type="project" value="UniProtKB-KW"/>
</dbReference>
<keyword evidence="2" id="KW-0575">Peroxidase</keyword>
<dbReference type="RefSeq" id="WP_146948918.1">
    <property type="nucleotide sequence ID" value="NZ_VOQF01000006.1"/>
</dbReference>
<proteinExistence type="predicted"/>
<evidence type="ECO:0000313" key="3">
    <source>
        <dbReference type="Proteomes" id="UP000321363"/>
    </source>
</evidence>
<gene>
    <name evidence="2" type="ORF">FS935_12455</name>
</gene>
<evidence type="ECO:0000259" key="1">
    <source>
        <dbReference type="Pfam" id="PF01569"/>
    </source>
</evidence>
<dbReference type="InterPro" id="IPR052559">
    <property type="entry name" value="V-haloperoxidase"/>
</dbReference>
<dbReference type="OrthoDB" id="7793240at2"/>
<dbReference type="InterPro" id="IPR036938">
    <property type="entry name" value="PAP2/HPO_sf"/>
</dbReference>
<dbReference type="SUPFAM" id="SSF48317">
    <property type="entry name" value="Acid phosphatase/Vanadium-dependent haloperoxidase"/>
    <property type="match status" value="1"/>
</dbReference>
<keyword evidence="2" id="KW-0560">Oxidoreductase</keyword>
<evidence type="ECO:0000313" key="2">
    <source>
        <dbReference type="EMBL" id="TXC90715.1"/>
    </source>
</evidence>
<dbReference type="PANTHER" id="PTHR34599">
    <property type="entry name" value="PEROXIDASE-RELATED"/>
    <property type="match status" value="1"/>
</dbReference>
<dbReference type="AlphaFoldDB" id="A0A5C6VZA8"/>